<organism evidence="3 4">
    <name type="scientific">Dietzia psychralcaliphila</name>
    <dbReference type="NCBI Taxonomy" id="139021"/>
    <lineage>
        <taxon>Bacteria</taxon>
        <taxon>Bacillati</taxon>
        <taxon>Actinomycetota</taxon>
        <taxon>Actinomycetes</taxon>
        <taxon>Mycobacteriales</taxon>
        <taxon>Dietziaceae</taxon>
        <taxon>Dietzia</taxon>
    </lineage>
</organism>
<gene>
    <name evidence="3" type="ORF">A6048_06495</name>
</gene>
<feature type="region of interest" description="Disordered" evidence="1">
    <location>
        <begin position="223"/>
        <end position="245"/>
    </location>
</feature>
<feature type="chain" id="PRO_5042263227" description="Secreted protein" evidence="2">
    <location>
        <begin position="26"/>
        <end position="245"/>
    </location>
</feature>
<feature type="compositionally biased region" description="Polar residues" evidence="1">
    <location>
        <begin position="232"/>
        <end position="245"/>
    </location>
</feature>
<evidence type="ECO:0008006" key="5">
    <source>
        <dbReference type="Google" id="ProtNLM"/>
    </source>
</evidence>
<accession>A0AAD0NQP3</accession>
<proteinExistence type="predicted"/>
<dbReference type="EMBL" id="CP015453">
    <property type="protein sequence ID" value="AWH95188.1"/>
    <property type="molecule type" value="Genomic_DNA"/>
</dbReference>
<evidence type="ECO:0000256" key="1">
    <source>
        <dbReference type="SAM" id="MobiDB-lite"/>
    </source>
</evidence>
<evidence type="ECO:0000313" key="4">
    <source>
        <dbReference type="Proteomes" id="UP000244903"/>
    </source>
</evidence>
<dbReference type="AlphaFoldDB" id="A0AAD0NQP3"/>
<evidence type="ECO:0000313" key="3">
    <source>
        <dbReference type="EMBL" id="AWH95188.1"/>
    </source>
</evidence>
<dbReference type="KEGG" id="dpc:A6048_06495"/>
<name>A0AAD0NQP3_9ACTN</name>
<evidence type="ECO:0000256" key="2">
    <source>
        <dbReference type="SAM" id="SignalP"/>
    </source>
</evidence>
<protein>
    <recommendedName>
        <fullName evidence="5">Secreted protein</fullName>
    </recommendedName>
</protein>
<dbReference type="RefSeq" id="WP_107748325.1">
    <property type="nucleotide sequence ID" value="NZ_CP015453.1"/>
</dbReference>
<reference evidence="3 4" key="1">
    <citation type="submission" date="2016-04" db="EMBL/GenBank/DDBJ databases">
        <title>Complete genome sequence of the haloalkaliphilic hydrocarbon-degrading bacterium Dietzia psychralcaliphila ILA-1T, isolated from a drain of a fish product-processing plant.</title>
        <authorList>
            <person name="Zhao J."/>
            <person name="Hu B."/>
            <person name="Geng S."/>
            <person name="Nie Y."/>
            <person name="Tang Y."/>
        </authorList>
    </citation>
    <scope>NUCLEOTIDE SEQUENCE [LARGE SCALE GENOMIC DNA]</scope>
    <source>
        <strain evidence="3 4">ILA-1</strain>
    </source>
</reference>
<keyword evidence="4" id="KW-1185">Reference proteome</keyword>
<feature type="signal peptide" evidence="2">
    <location>
        <begin position="1"/>
        <end position="25"/>
    </location>
</feature>
<sequence length="245" mass="24107">MTFPIRAALLATAILTTLTAAPAVAGAQNSIPGDVNAGKVVVTSLSGVAVTVTQPNLSSVTVSIANGSGRNLTCAGPEGNSTVGVSVTAAPVAQAAVHYYANFAHKSDPVSVFGSSGNVQNQDGTITAQVPFGPLLGLLPSGSIAPILGDAYAARDWIARSNTAAKIAGHAGTTGTFSVNNGATQSRTVALSPPSHGARTDFAAGAFLVCTDPGGQAYAFAGYEGGTPPSPSSNGTLPIGSTGNR</sequence>
<dbReference type="Proteomes" id="UP000244903">
    <property type="component" value="Chromosome"/>
</dbReference>
<keyword evidence="2" id="KW-0732">Signal</keyword>